<keyword evidence="2" id="KW-1185">Reference proteome</keyword>
<reference evidence="1 2" key="1">
    <citation type="journal article" date="2021" name="Elife">
        <title>Chloroplast acquisition without the gene transfer in kleptoplastic sea slugs, Plakobranchus ocellatus.</title>
        <authorList>
            <person name="Maeda T."/>
            <person name="Takahashi S."/>
            <person name="Yoshida T."/>
            <person name="Shimamura S."/>
            <person name="Takaki Y."/>
            <person name="Nagai Y."/>
            <person name="Toyoda A."/>
            <person name="Suzuki Y."/>
            <person name="Arimoto A."/>
            <person name="Ishii H."/>
            <person name="Satoh N."/>
            <person name="Nishiyama T."/>
            <person name="Hasebe M."/>
            <person name="Maruyama T."/>
            <person name="Minagawa J."/>
            <person name="Obokata J."/>
            <person name="Shigenobu S."/>
        </authorList>
    </citation>
    <scope>NUCLEOTIDE SEQUENCE [LARGE SCALE GENOMIC DNA]</scope>
</reference>
<protein>
    <submittedName>
        <fullName evidence="1">Uncharacterized protein</fullName>
    </submittedName>
</protein>
<name>A0AAV4JVD3_9GAST</name>
<accession>A0AAV4JVD3</accession>
<gene>
    <name evidence="1" type="ORF">ElyMa_005200200</name>
</gene>
<evidence type="ECO:0000313" key="2">
    <source>
        <dbReference type="Proteomes" id="UP000762676"/>
    </source>
</evidence>
<dbReference type="Proteomes" id="UP000762676">
    <property type="component" value="Unassembled WGS sequence"/>
</dbReference>
<proteinExistence type="predicted"/>
<comment type="caution">
    <text evidence="1">The sequence shown here is derived from an EMBL/GenBank/DDBJ whole genome shotgun (WGS) entry which is preliminary data.</text>
</comment>
<organism evidence="1 2">
    <name type="scientific">Elysia marginata</name>
    <dbReference type="NCBI Taxonomy" id="1093978"/>
    <lineage>
        <taxon>Eukaryota</taxon>
        <taxon>Metazoa</taxon>
        <taxon>Spiralia</taxon>
        <taxon>Lophotrochozoa</taxon>
        <taxon>Mollusca</taxon>
        <taxon>Gastropoda</taxon>
        <taxon>Heterobranchia</taxon>
        <taxon>Euthyneura</taxon>
        <taxon>Panpulmonata</taxon>
        <taxon>Sacoglossa</taxon>
        <taxon>Placobranchoidea</taxon>
        <taxon>Plakobranchidae</taxon>
        <taxon>Elysia</taxon>
    </lineage>
</organism>
<dbReference type="EMBL" id="BMAT01010388">
    <property type="protein sequence ID" value="GFS26019.1"/>
    <property type="molecule type" value="Genomic_DNA"/>
</dbReference>
<dbReference type="AlphaFoldDB" id="A0AAV4JVD3"/>
<sequence length="69" mass="7961">MDGFDSKFDLEELKEFLEPRTGFWGAAYLYRGRALNVVQNRLDWRADYRDTILAWLQQNTPAGTSSTSA</sequence>
<evidence type="ECO:0000313" key="1">
    <source>
        <dbReference type="EMBL" id="GFS26019.1"/>
    </source>
</evidence>
<dbReference type="Gene3D" id="1.25.50.20">
    <property type="match status" value="1"/>
</dbReference>